<gene>
    <name evidence="1" type="ORF">C9J27_19970</name>
</gene>
<comment type="caution">
    <text evidence="1">The sequence shown here is derived from an EMBL/GenBank/DDBJ whole genome shotgun (WGS) entry which is preliminary data.</text>
</comment>
<dbReference type="AlphaFoldDB" id="A0A2T3KDF7"/>
<reference evidence="1 2" key="1">
    <citation type="submission" date="2018-01" db="EMBL/GenBank/DDBJ databases">
        <title>Whole genome sequencing of Histamine producing bacteria.</title>
        <authorList>
            <person name="Butler K."/>
        </authorList>
    </citation>
    <scope>NUCLEOTIDE SEQUENCE [LARGE SCALE GENOMIC DNA]</scope>
    <source>
        <strain evidence="1 2">FS-7.2</strain>
    </source>
</reference>
<name>A0A2T3KDF7_9GAMM</name>
<evidence type="ECO:0000313" key="1">
    <source>
        <dbReference type="EMBL" id="PSU94355.1"/>
    </source>
</evidence>
<sequence length="240" mass="27181">MNISHNELVVMCSKAFAGLHRYNGEADIIANMVADLEMVGLHGIDHFINALALLAHEQDYPVEITTETAQQVTVDLHGYSILCHLPILLDYTVEKLTFQSQVILNIEQCHNRWLAFSELIKLSNIGLSVRAYWFNPLASHHVTYILNAGQILPEVYLYPTTLMPIKDTHIDPLHYLSIEINKHRISLPMPSITLKHIASTTLLTTKKNTWQRGITITPTAWKTIQQFAGAILVESNEQTY</sequence>
<proteinExistence type="predicted"/>
<evidence type="ECO:0000313" key="2">
    <source>
        <dbReference type="Proteomes" id="UP000241426"/>
    </source>
</evidence>
<dbReference type="Pfam" id="PF12525">
    <property type="entry name" value="DUF3726"/>
    <property type="match status" value="1"/>
</dbReference>
<organism evidence="1 2">
    <name type="scientific">Photobacterium kishitanii</name>
    <dbReference type="NCBI Taxonomy" id="318456"/>
    <lineage>
        <taxon>Bacteria</taxon>
        <taxon>Pseudomonadati</taxon>
        <taxon>Pseudomonadota</taxon>
        <taxon>Gammaproteobacteria</taxon>
        <taxon>Vibrionales</taxon>
        <taxon>Vibrionaceae</taxon>
        <taxon>Photobacterium</taxon>
    </lineage>
</organism>
<dbReference type="RefSeq" id="WP_107289979.1">
    <property type="nucleotide sequence ID" value="NZ_PYNF01000024.1"/>
</dbReference>
<dbReference type="InterPro" id="IPR022201">
    <property type="entry name" value="DUF3726"/>
</dbReference>
<dbReference type="Proteomes" id="UP000241426">
    <property type="component" value="Unassembled WGS sequence"/>
</dbReference>
<dbReference type="EMBL" id="PYNF01000024">
    <property type="protein sequence ID" value="PSU94355.1"/>
    <property type="molecule type" value="Genomic_DNA"/>
</dbReference>
<protein>
    <submittedName>
        <fullName evidence="1">DUF3726 domain-containing protein</fullName>
    </submittedName>
</protein>
<accession>A0A2T3KDF7</accession>